<gene>
    <name evidence="2" type="ORF">M9Y10_021390</name>
</gene>
<keyword evidence="1" id="KW-1133">Transmembrane helix</keyword>
<organism evidence="2 3">
    <name type="scientific">Tritrichomonas musculus</name>
    <dbReference type="NCBI Taxonomy" id="1915356"/>
    <lineage>
        <taxon>Eukaryota</taxon>
        <taxon>Metamonada</taxon>
        <taxon>Parabasalia</taxon>
        <taxon>Tritrichomonadida</taxon>
        <taxon>Tritrichomonadidae</taxon>
        <taxon>Tritrichomonas</taxon>
    </lineage>
</organism>
<evidence type="ECO:0000256" key="1">
    <source>
        <dbReference type="SAM" id="Phobius"/>
    </source>
</evidence>
<keyword evidence="1" id="KW-0812">Transmembrane</keyword>
<evidence type="ECO:0000313" key="3">
    <source>
        <dbReference type="Proteomes" id="UP001470230"/>
    </source>
</evidence>
<keyword evidence="3" id="KW-1185">Reference proteome</keyword>
<name>A0ABR2HER5_9EUKA</name>
<feature type="transmembrane region" description="Helical" evidence="1">
    <location>
        <begin position="231"/>
        <end position="251"/>
    </location>
</feature>
<sequence>MTNLQANKSNQYLLMTESVLAKRAKRNRSNTDFFEDIFSKNVQKLLNNDEKEQIRILCDCASRIPKFQMEDYYSFLKSLISYSNIDYGNLKKAILLNFISINSIVKYHGCRGQIIAFNETKIASLIKKNRNFFRRFLLNQNYCVQISPEIANYIISKNGKVAKDKGEVFFSILEILRNLKISLKFYFIIYQNLKNPNSFPTFTIKKEIKDVAHCPIMHGIKKICPAHMGNAFFYINILNFFALIMCINFSFKYFFN</sequence>
<reference evidence="2 3" key="1">
    <citation type="submission" date="2024-04" db="EMBL/GenBank/DDBJ databases">
        <title>Tritrichomonas musculus Genome.</title>
        <authorList>
            <person name="Alves-Ferreira E."/>
            <person name="Grigg M."/>
            <person name="Lorenzi H."/>
            <person name="Galac M."/>
        </authorList>
    </citation>
    <scope>NUCLEOTIDE SEQUENCE [LARGE SCALE GENOMIC DNA]</scope>
    <source>
        <strain evidence="2 3">EAF2021</strain>
    </source>
</reference>
<evidence type="ECO:0000313" key="2">
    <source>
        <dbReference type="EMBL" id="KAK8845206.1"/>
    </source>
</evidence>
<keyword evidence="1" id="KW-0472">Membrane</keyword>
<dbReference type="Proteomes" id="UP001470230">
    <property type="component" value="Unassembled WGS sequence"/>
</dbReference>
<accession>A0ABR2HER5</accession>
<dbReference type="EMBL" id="JAPFFF010000031">
    <property type="protein sequence ID" value="KAK8845206.1"/>
    <property type="molecule type" value="Genomic_DNA"/>
</dbReference>
<proteinExistence type="predicted"/>
<comment type="caution">
    <text evidence="2">The sequence shown here is derived from an EMBL/GenBank/DDBJ whole genome shotgun (WGS) entry which is preliminary data.</text>
</comment>
<protein>
    <submittedName>
        <fullName evidence="2">Uncharacterized protein</fullName>
    </submittedName>
</protein>